<name>A0A834WRK4_9FABA</name>
<dbReference type="AlphaFoldDB" id="A0A834WRK4"/>
<organism evidence="1 2">
    <name type="scientific">Senna tora</name>
    <dbReference type="NCBI Taxonomy" id="362788"/>
    <lineage>
        <taxon>Eukaryota</taxon>
        <taxon>Viridiplantae</taxon>
        <taxon>Streptophyta</taxon>
        <taxon>Embryophyta</taxon>
        <taxon>Tracheophyta</taxon>
        <taxon>Spermatophyta</taxon>
        <taxon>Magnoliopsida</taxon>
        <taxon>eudicotyledons</taxon>
        <taxon>Gunneridae</taxon>
        <taxon>Pentapetalae</taxon>
        <taxon>rosids</taxon>
        <taxon>fabids</taxon>
        <taxon>Fabales</taxon>
        <taxon>Fabaceae</taxon>
        <taxon>Caesalpinioideae</taxon>
        <taxon>Cassia clade</taxon>
        <taxon>Senna</taxon>
    </lineage>
</organism>
<proteinExistence type="predicted"/>
<dbReference type="GO" id="GO:0008168">
    <property type="term" value="F:methyltransferase activity"/>
    <property type="evidence" value="ECO:0007669"/>
    <property type="project" value="UniProtKB-KW"/>
</dbReference>
<dbReference type="GO" id="GO:0032259">
    <property type="term" value="P:methylation"/>
    <property type="evidence" value="ECO:0007669"/>
    <property type="project" value="UniProtKB-KW"/>
</dbReference>
<evidence type="ECO:0000313" key="1">
    <source>
        <dbReference type="EMBL" id="KAF7831738.1"/>
    </source>
</evidence>
<protein>
    <submittedName>
        <fullName evidence="1">Histone-lysine N-methyltransferase 2B isoform A</fullName>
    </submittedName>
</protein>
<accession>A0A834WRK4</accession>
<keyword evidence="2" id="KW-1185">Reference proteome</keyword>
<sequence>MDANWILMKLGKEAIGKRVEVHQTSDNSWHKGAVIDVIEGTSVISVTLEDGKVKTLELRKQGVFFVPQKYKRSKA</sequence>
<dbReference type="OrthoDB" id="1726249at2759"/>
<evidence type="ECO:0000313" key="2">
    <source>
        <dbReference type="Proteomes" id="UP000634136"/>
    </source>
</evidence>
<gene>
    <name evidence="1" type="ORF">G2W53_014071</name>
</gene>
<dbReference type="EMBL" id="JAAIUW010000005">
    <property type="protein sequence ID" value="KAF7831738.1"/>
    <property type="molecule type" value="Genomic_DNA"/>
</dbReference>
<keyword evidence="1" id="KW-0808">Transferase</keyword>
<dbReference type="Proteomes" id="UP000634136">
    <property type="component" value="Unassembled WGS sequence"/>
</dbReference>
<comment type="caution">
    <text evidence="1">The sequence shown here is derived from an EMBL/GenBank/DDBJ whole genome shotgun (WGS) entry which is preliminary data.</text>
</comment>
<keyword evidence="1" id="KW-0489">Methyltransferase</keyword>
<reference evidence="1" key="1">
    <citation type="submission" date="2020-09" db="EMBL/GenBank/DDBJ databases">
        <title>Genome-Enabled Discovery of Anthraquinone Biosynthesis in Senna tora.</title>
        <authorList>
            <person name="Kang S.-H."/>
            <person name="Pandey R.P."/>
            <person name="Lee C.-M."/>
            <person name="Sim J.-S."/>
            <person name="Jeong J.-T."/>
            <person name="Choi B.-S."/>
            <person name="Jung M."/>
            <person name="Ginzburg D."/>
            <person name="Zhao K."/>
            <person name="Won S.Y."/>
            <person name="Oh T.-J."/>
            <person name="Yu Y."/>
            <person name="Kim N.-H."/>
            <person name="Lee O.R."/>
            <person name="Lee T.-H."/>
            <person name="Bashyal P."/>
            <person name="Kim T.-S."/>
            <person name="Lee W.-H."/>
            <person name="Kawkins C."/>
            <person name="Kim C.-K."/>
            <person name="Kim J.S."/>
            <person name="Ahn B.O."/>
            <person name="Rhee S.Y."/>
            <person name="Sohng J.K."/>
        </authorList>
    </citation>
    <scope>NUCLEOTIDE SEQUENCE</scope>
    <source>
        <tissue evidence="1">Leaf</tissue>
    </source>
</reference>